<sequence>MHIKGLFQYKLCLAIALFVFSGGDLGAILSKHSFLVLNESTTNNSNVTIVDLFDELIGNITSSKGYEFGGDFSKDHKKMDQDTQSVDYIDITSNLDSTNELSFGSFDGSSFADDFFDDEKHASQTLKILDNSKQKHRGLSIQEQLSADLLALGLQAILKRKYKTLIILNSFSFEKMSRCLYRDRSPDAKNDSSSEYNFKENFVGCCVNYIPNHIDSGSLKNYNKKTSKDEFYKNFCYDLENILDDISIAFKVPFKWLPMASEKISFLSKLKISGSKNLVNNKKYCHLPRKTLDVVFDVDQTLLEMVPVFEVPQGRKSIMLEMFDIPQELRDKKGNFTFQAKTSSNNKLRYNIPHEVHLNPQTIGLLFSLYYRRFLDPCVGSISILSAGFNTNLKFSNSIDIEGVLGSSRLHISDTLLEIFPNDNDPNWATERTSLMAYKENRITSVQIPPLTASEIDRKSEQTKPQKLIRSFEDGFRELVYNGLPYLVKDMQRFRLHTTLQKGSSSLEYKLLSDDLEPGFLNTLRFYQTMKRYPILTHPFNSPKLFSNNRPLSLLVDDELLHFTYACSLEAWSDNVLIAWTEKLGPREININYSRYYLPIPLQHTLPKPLNMGNFSRNLNMIMNLDYFEGLTLQIGELKSLNASNTSSNNKNKSKKLKDDANNNNTSENLKDMEQFLSSVNDNELDWSGNIIEKSDNIFNIKLTNGSDSITPSKFLHLVYPDGNNLSNMFSCPYDISNVKLLYLTVIIPCELMFLLYNKLEELNNQADVLNNDELISQRNDLYWLIKMVNMFVVTNERRDKNCDNFISLLSGKIAYIDEGNVFNRKVIYSSIYSLSVLKTVVGLPIYRTITIWIQNSGILEDSQILKAEMEKEMKRMESKLSNTQYVPLQTSNQYPPGTITEKSVYDIENLIILEPVRLKTIQEVQFYSTLKQLTDSINIFSLLETVKNSIELSYKDLGGRLRLDEPNSVTSQGAISLMMYSICYGIAIEHSNNFHLNICNIGKPVFSRPVLRKNQLDWFKYTFAKVMTSNGIKMSFPISRAFEKKYETFIFLGGNKIKNNSSTLFQPYFIGLDYKLIKNVYDEDKDDIHNDNTNVSQKDMIKKSSTMLNDDLLYLLLLSLSSIDYKPFFVRQCVTVTVSLSRFHYKQKDHKIISGSKKIKNEDVANFICEKIRDYLSDHVPEFFKI</sequence>
<comment type="caution">
    <text evidence="3">The sequence shown here is derived from an EMBL/GenBank/DDBJ whole genome shotgun (WGS) entry which is preliminary data.</text>
</comment>
<evidence type="ECO:0000313" key="4">
    <source>
        <dbReference type="Proteomes" id="UP001311799"/>
    </source>
</evidence>
<feature type="coiled-coil region" evidence="1">
    <location>
        <begin position="753"/>
        <end position="780"/>
    </location>
</feature>
<evidence type="ECO:0000313" key="3">
    <source>
        <dbReference type="EMBL" id="KAK6589108.1"/>
    </source>
</evidence>
<dbReference type="Proteomes" id="UP001311799">
    <property type="component" value="Unassembled WGS sequence"/>
</dbReference>
<organism evidence="3 4">
    <name type="scientific">Cryptosporidium xiaoi</name>
    <dbReference type="NCBI Taxonomy" id="659607"/>
    <lineage>
        <taxon>Eukaryota</taxon>
        <taxon>Sar</taxon>
        <taxon>Alveolata</taxon>
        <taxon>Apicomplexa</taxon>
        <taxon>Conoidasida</taxon>
        <taxon>Coccidia</taxon>
        <taxon>Eucoccidiorida</taxon>
        <taxon>Eimeriorina</taxon>
        <taxon>Cryptosporidiidae</taxon>
        <taxon>Cryptosporidium</taxon>
    </lineage>
</organism>
<evidence type="ECO:0000256" key="1">
    <source>
        <dbReference type="SAM" id="Coils"/>
    </source>
</evidence>
<feature type="region of interest" description="Disordered" evidence="2">
    <location>
        <begin position="642"/>
        <end position="665"/>
    </location>
</feature>
<keyword evidence="1" id="KW-0175">Coiled coil</keyword>
<evidence type="ECO:0000256" key="2">
    <source>
        <dbReference type="SAM" id="MobiDB-lite"/>
    </source>
</evidence>
<keyword evidence="4" id="KW-1185">Reference proteome</keyword>
<name>A0AAV9XX77_9CRYT</name>
<gene>
    <name evidence="3" type="ORF">RS030_233527</name>
</gene>
<protein>
    <submittedName>
        <fullName evidence="3">Uncharacterized protein</fullName>
    </submittedName>
</protein>
<dbReference type="AlphaFoldDB" id="A0AAV9XX77"/>
<accession>A0AAV9XX77</accession>
<dbReference type="EMBL" id="JAWDEY010000015">
    <property type="protein sequence ID" value="KAK6589108.1"/>
    <property type="molecule type" value="Genomic_DNA"/>
</dbReference>
<feature type="coiled-coil region" evidence="1">
    <location>
        <begin position="860"/>
        <end position="887"/>
    </location>
</feature>
<feature type="compositionally biased region" description="Low complexity" evidence="2">
    <location>
        <begin position="642"/>
        <end position="651"/>
    </location>
</feature>
<proteinExistence type="predicted"/>
<reference evidence="3 4" key="1">
    <citation type="submission" date="2023-10" db="EMBL/GenBank/DDBJ databases">
        <title>Comparative genomics analysis reveals potential genetic determinants of host preference in Cryptosporidium xiaoi.</title>
        <authorList>
            <person name="Xiao L."/>
            <person name="Li J."/>
        </authorList>
    </citation>
    <scope>NUCLEOTIDE SEQUENCE [LARGE SCALE GENOMIC DNA]</scope>
    <source>
        <strain evidence="3 4">52996</strain>
    </source>
</reference>